<feature type="chain" id="PRO_5046410182" evidence="1">
    <location>
        <begin position="28"/>
        <end position="162"/>
    </location>
</feature>
<feature type="signal peptide" evidence="1">
    <location>
        <begin position="1"/>
        <end position="27"/>
    </location>
</feature>
<dbReference type="Proteomes" id="UP001623232">
    <property type="component" value="Chromosome"/>
</dbReference>
<keyword evidence="2" id="KW-0449">Lipoprotein</keyword>
<keyword evidence="3" id="KW-1185">Reference proteome</keyword>
<sequence length="162" mass="17277">MARLNMTGVLAALMLLTAACGFTPVHAPGGAGQALYDNVLVQAPNTKDSYFLVRHLEERIGRGSGGEYRLDLTLETEEEGQALTLSNVITRYSIVGVATYALVRVADDVVVTKGTVENFTGYSATGSTVDTFAGERDARERLMVILADQISSRLYATQGLGA</sequence>
<dbReference type="Gene3D" id="3.30.160.150">
    <property type="entry name" value="Lipoprotein like domain"/>
    <property type="match status" value="1"/>
</dbReference>
<evidence type="ECO:0000256" key="1">
    <source>
        <dbReference type="SAM" id="SignalP"/>
    </source>
</evidence>
<proteinExistence type="predicted"/>
<dbReference type="Pfam" id="PF04390">
    <property type="entry name" value="LptE"/>
    <property type="match status" value="1"/>
</dbReference>
<evidence type="ECO:0000313" key="3">
    <source>
        <dbReference type="Proteomes" id="UP001623232"/>
    </source>
</evidence>
<accession>A0ABZ2Y1V6</accession>
<evidence type="ECO:0000313" key="2">
    <source>
        <dbReference type="EMBL" id="WZK91080.1"/>
    </source>
</evidence>
<organism evidence="2 3">
    <name type="scientific">Aliisedimentitalea scapharcae</name>
    <dbReference type="NCBI Taxonomy" id="1524259"/>
    <lineage>
        <taxon>Bacteria</taxon>
        <taxon>Pseudomonadati</taxon>
        <taxon>Pseudomonadota</taxon>
        <taxon>Alphaproteobacteria</taxon>
        <taxon>Rhodobacterales</taxon>
        <taxon>Roseobacteraceae</taxon>
        <taxon>Aliisedimentitalea</taxon>
    </lineage>
</organism>
<reference evidence="2 3" key="1">
    <citation type="submission" date="2023-04" db="EMBL/GenBank/DDBJ databases">
        <title>Complete genome sequence of Alisedimentitalea scapharcae.</title>
        <authorList>
            <person name="Rong J.-C."/>
            <person name="Yi M.-L."/>
            <person name="Zhao Q."/>
        </authorList>
    </citation>
    <scope>NUCLEOTIDE SEQUENCE [LARGE SCALE GENOMIC DNA]</scope>
    <source>
        <strain evidence="2 3">KCTC 42119</strain>
    </source>
</reference>
<dbReference type="PROSITE" id="PS51257">
    <property type="entry name" value="PROKAR_LIPOPROTEIN"/>
    <property type="match status" value="1"/>
</dbReference>
<dbReference type="InterPro" id="IPR007485">
    <property type="entry name" value="LPS_assembly_LptE"/>
</dbReference>
<name>A0ABZ2Y1V6_9RHOB</name>
<keyword evidence="1" id="KW-0732">Signal</keyword>
<protein>
    <submittedName>
        <fullName evidence="2">LPS assembly lipoprotein LptE</fullName>
    </submittedName>
</protein>
<gene>
    <name evidence="2" type="primary">lptE</name>
    <name evidence="2" type="ORF">QEZ52_19930</name>
</gene>
<dbReference type="EMBL" id="CP123584">
    <property type="protein sequence ID" value="WZK91080.1"/>
    <property type="molecule type" value="Genomic_DNA"/>
</dbReference>